<evidence type="ECO:0000313" key="12">
    <source>
        <dbReference type="Proteomes" id="UP001214415"/>
    </source>
</evidence>
<evidence type="ECO:0000256" key="5">
    <source>
        <dbReference type="ARBA" id="ARBA00023015"/>
    </source>
</evidence>
<feature type="compositionally biased region" description="Polar residues" evidence="9">
    <location>
        <begin position="517"/>
        <end position="537"/>
    </location>
</feature>
<comment type="subcellular location">
    <subcellularLocation>
        <location evidence="1">Nucleus</location>
    </subcellularLocation>
</comment>
<dbReference type="PANTHER" id="PTHR46179:SF13">
    <property type="entry name" value="C2H2-TYPE DOMAIN-CONTAINING PROTEIN"/>
    <property type="match status" value="1"/>
</dbReference>
<gene>
    <name evidence="11" type="ORF">MEQU1_001761</name>
</gene>
<evidence type="ECO:0000256" key="8">
    <source>
        <dbReference type="PROSITE-ProRule" id="PRU00042"/>
    </source>
</evidence>
<evidence type="ECO:0000256" key="2">
    <source>
        <dbReference type="ARBA" id="ARBA00022723"/>
    </source>
</evidence>
<feature type="region of interest" description="Disordered" evidence="9">
    <location>
        <begin position="321"/>
        <end position="347"/>
    </location>
</feature>
<dbReference type="AlphaFoldDB" id="A0AAF0IZ48"/>
<dbReference type="EMBL" id="CP119902">
    <property type="protein sequence ID" value="WFD23077.1"/>
    <property type="molecule type" value="Genomic_DNA"/>
</dbReference>
<sequence length="558" mass="59171">MDVASRPQFLVSNEEECNIQDFMGTALKELDNETPLQDASNHPGMGLLLSLSDKLAPSPSGPSTATMVMTSQASPSADAGPLTKAQGLSSPVVPPSLASPASSFFNSSCTSFDHSMHLDSIASAASEAAATQYKESAAIQNGHTEDASPSDSLASSDMVSFAPSSSNAYLHMLRHTAFKESKSPLGGQILEKMHSSPPSFLLGKASAPTGSVAGGVQNSVMMDNPTLSSQPVLSHVPSVPDASMPRVFPGTPLLDDEMKQRKVIEDAVRNLNAHHQLAQSAALRHHEALGMTVPPPSAPKASLLVATSTVQAAAEDPFSASMKRKVDADTKHTKRTKSEDPKLNETGTNETMQKRFQCPKCSRAFARAYNLNTHLSTHDPDPSRAKPFPCPYRSCRAEGGRSFSRKHDLQRHVASVHEWEPEPGVHGDIAEVGEGQETGGLASLGLGAPGKKFRCEQCGRGFVRRDALRRHHCGRSMSSPAGKDAPGLTKTPAFPVPPLASQVAPHVELPRSDKDTQPVTSEQRSPVQDTALGSSKQADAKPVPMERNPATNVATASV</sequence>
<feature type="region of interest" description="Disordered" evidence="9">
    <location>
        <begin position="135"/>
        <end position="158"/>
    </location>
</feature>
<feature type="compositionally biased region" description="Basic and acidic residues" evidence="9">
    <location>
        <begin position="324"/>
        <end position="343"/>
    </location>
</feature>
<organism evidence="11 12">
    <name type="scientific">Malassezia equina</name>
    <dbReference type="NCBI Taxonomy" id="1381935"/>
    <lineage>
        <taxon>Eukaryota</taxon>
        <taxon>Fungi</taxon>
        <taxon>Dikarya</taxon>
        <taxon>Basidiomycota</taxon>
        <taxon>Ustilaginomycotina</taxon>
        <taxon>Malasseziomycetes</taxon>
        <taxon>Malasseziales</taxon>
        <taxon>Malasseziaceae</taxon>
        <taxon>Malassezia</taxon>
    </lineage>
</organism>
<keyword evidence="5" id="KW-0805">Transcription regulation</keyword>
<feature type="region of interest" description="Disordered" evidence="9">
    <location>
        <begin position="473"/>
        <end position="558"/>
    </location>
</feature>
<feature type="compositionally biased region" description="Polar residues" evidence="9">
    <location>
        <begin position="549"/>
        <end position="558"/>
    </location>
</feature>
<dbReference type="GO" id="GO:0005634">
    <property type="term" value="C:nucleus"/>
    <property type="evidence" value="ECO:0007669"/>
    <property type="project" value="UniProtKB-SubCell"/>
</dbReference>
<evidence type="ECO:0000256" key="1">
    <source>
        <dbReference type="ARBA" id="ARBA00004123"/>
    </source>
</evidence>
<proteinExistence type="predicted"/>
<evidence type="ECO:0000256" key="7">
    <source>
        <dbReference type="ARBA" id="ARBA00023242"/>
    </source>
</evidence>
<dbReference type="GO" id="GO:0008270">
    <property type="term" value="F:zinc ion binding"/>
    <property type="evidence" value="ECO:0007669"/>
    <property type="project" value="UniProtKB-KW"/>
</dbReference>
<feature type="compositionally biased region" description="Low complexity" evidence="9">
    <location>
        <begin position="147"/>
        <end position="158"/>
    </location>
</feature>
<evidence type="ECO:0000259" key="10">
    <source>
        <dbReference type="PROSITE" id="PS50157"/>
    </source>
</evidence>
<reference evidence="11" key="1">
    <citation type="submission" date="2023-03" db="EMBL/GenBank/DDBJ databases">
        <title>Mating type loci evolution in Malassezia.</title>
        <authorList>
            <person name="Coelho M.A."/>
        </authorList>
    </citation>
    <scope>NUCLEOTIDE SEQUENCE</scope>
    <source>
        <strain evidence="11">CBS 12830</strain>
    </source>
</reference>
<evidence type="ECO:0000256" key="9">
    <source>
        <dbReference type="SAM" id="MobiDB-lite"/>
    </source>
</evidence>
<keyword evidence="4" id="KW-0862">Zinc</keyword>
<dbReference type="InterPro" id="IPR013087">
    <property type="entry name" value="Znf_C2H2_type"/>
</dbReference>
<evidence type="ECO:0000313" key="11">
    <source>
        <dbReference type="EMBL" id="WFD23077.1"/>
    </source>
</evidence>
<dbReference type="PROSITE" id="PS00028">
    <property type="entry name" value="ZINC_FINGER_C2H2_1"/>
    <property type="match status" value="1"/>
</dbReference>
<name>A0AAF0IZ48_9BASI</name>
<dbReference type="Gene3D" id="3.30.160.60">
    <property type="entry name" value="Classic Zinc Finger"/>
    <property type="match status" value="2"/>
</dbReference>
<dbReference type="SUPFAM" id="SSF57667">
    <property type="entry name" value="beta-beta-alpha zinc fingers"/>
    <property type="match status" value="1"/>
</dbReference>
<feature type="region of interest" description="Disordered" evidence="9">
    <location>
        <begin position="34"/>
        <end position="93"/>
    </location>
</feature>
<dbReference type="InterPro" id="IPR036236">
    <property type="entry name" value="Znf_C2H2_sf"/>
</dbReference>
<keyword evidence="7" id="KW-0539">Nucleus</keyword>
<dbReference type="Proteomes" id="UP001214415">
    <property type="component" value="Chromosome 3"/>
</dbReference>
<keyword evidence="3 8" id="KW-0863">Zinc-finger</keyword>
<evidence type="ECO:0000256" key="4">
    <source>
        <dbReference type="ARBA" id="ARBA00022833"/>
    </source>
</evidence>
<accession>A0AAF0IZ48</accession>
<dbReference type="SMART" id="SM00355">
    <property type="entry name" value="ZnF_C2H2"/>
    <property type="match status" value="3"/>
</dbReference>
<dbReference type="InterPro" id="IPR051061">
    <property type="entry name" value="Zinc_finger_trans_reg"/>
</dbReference>
<dbReference type="PROSITE" id="PS50157">
    <property type="entry name" value="ZINC_FINGER_C2H2_2"/>
    <property type="match status" value="3"/>
</dbReference>
<evidence type="ECO:0000256" key="3">
    <source>
        <dbReference type="ARBA" id="ARBA00022771"/>
    </source>
</evidence>
<dbReference type="PANTHER" id="PTHR46179">
    <property type="entry name" value="ZINC FINGER PROTEIN"/>
    <property type="match status" value="1"/>
</dbReference>
<feature type="domain" description="C2H2-type" evidence="10">
    <location>
        <begin position="453"/>
        <end position="480"/>
    </location>
</feature>
<evidence type="ECO:0000256" key="6">
    <source>
        <dbReference type="ARBA" id="ARBA00023163"/>
    </source>
</evidence>
<dbReference type="GO" id="GO:0006357">
    <property type="term" value="P:regulation of transcription by RNA polymerase II"/>
    <property type="evidence" value="ECO:0007669"/>
    <property type="project" value="TreeGrafter"/>
</dbReference>
<dbReference type="Pfam" id="PF00096">
    <property type="entry name" value="zf-C2H2"/>
    <property type="match status" value="2"/>
</dbReference>
<protein>
    <recommendedName>
        <fullName evidence="10">C2H2-type domain-containing protein</fullName>
    </recommendedName>
</protein>
<feature type="domain" description="C2H2-type" evidence="10">
    <location>
        <begin position="356"/>
        <end position="383"/>
    </location>
</feature>
<keyword evidence="6" id="KW-0804">Transcription</keyword>
<keyword evidence="12" id="KW-1185">Reference proteome</keyword>
<feature type="compositionally biased region" description="Polar residues" evidence="9">
    <location>
        <begin position="61"/>
        <end position="75"/>
    </location>
</feature>
<feature type="domain" description="C2H2-type" evidence="10">
    <location>
        <begin position="393"/>
        <end position="422"/>
    </location>
</feature>
<keyword evidence="2" id="KW-0479">Metal-binding</keyword>